<gene>
    <name evidence="8" type="ORF">POTOM_039745</name>
</gene>
<evidence type="ECO:0000256" key="3">
    <source>
        <dbReference type="ARBA" id="ARBA00023125"/>
    </source>
</evidence>
<evidence type="ECO:0000313" key="8">
    <source>
        <dbReference type="EMBL" id="KAG6756318.1"/>
    </source>
</evidence>
<feature type="compositionally biased region" description="Polar residues" evidence="6">
    <location>
        <begin position="563"/>
        <end position="573"/>
    </location>
</feature>
<protein>
    <recommendedName>
        <fullName evidence="7">TCP domain-containing protein</fullName>
    </recommendedName>
</protein>
<name>A0A8X7YXE7_POPTO</name>
<feature type="compositionally biased region" description="Polar residues" evidence="6">
    <location>
        <begin position="9"/>
        <end position="25"/>
    </location>
</feature>
<evidence type="ECO:0000256" key="5">
    <source>
        <dbReference type="ARBA" id="ARBA00023242"/>
    </source>
</evidence>
<dbReference type="AlphaFoldDB" id="A0A8X7YXE7"/>
<dbReference type="Pfam" id="PF03634">
    <property type="entry name" value="TCP"/>
    <property type="match status" value="1"/>
</dbReference>
<feature type="region of interest" description="Disordered" evidence="6">
    <location>
        <begin position="126"/>
        <end position="150"/>
    </location>
</feature>
<accession>A0A8X7YXE7</accession>
<dbReference type="OrthoDB" id="1927134at2759"/>
<dbReference type="PANTHER" id="PTHR31072">
    <property type="entry name" value="TRANSCRIPTION FACTOR TCP4-RELATED"/>
    <property type="match status" value="1"/>
</dbReference>
<feature type="compositionally biased region" description="Polar residues" evidence="6">
    <location>
        <begin position="86"/>
        <end position="95"/>
    </location>
</feature>
<comment type="caution">
    <text evidence="8">The sequence shown here is derived from an EMBL/GenBank/DDBJ whole genome shotgun (WGS) entry which is preliminary data.</text>
</comment>
<dbReference type="PROSITE" id="PS51369">
    <property type="entry name" value="TCP"/>
    <property type="match status" value="1"/>
</dbReference>
<keyword evidence="4" id="KW-0804">Transcription</keyword>
<comment type="subcellular location">
    <subcellularLocation>
        <location evidence="1">Nucleus</location>
    </subcellularLocation>
</comment>
<evidence type="ECO:0000256" key="6">
    <source>
        <dbReference type="SAM" id="MobiDB-lite"/>
    </source>
</evidence>
<proteinExistence type="predicted"/>
<evidence type="ECO:0000256" key="2">
    <source>
        <dbReference type="ARBA" id="ARBA00023015"/>
    </source>
</evidence>
<dbReference type="GO" id="GO:0005634">
    <property type="term" value="C:nucleus"/>
    <property type="evidence" value="ECO:0007669"/>
    <property type="project" value="UniProtKB-SubCell"/>
</dbReference>
<keyword evidence="9" id="KW-1185">Reference proteome</keyword>
<keyword evidence="2" id="KW-0805">Transcription regulation</keyword>
<feature type="compositionally biased region" description="Basic residues" evidence="6">
    <location>
        <begin position="75"/>
        <end position="84"/>
    </location>
</feature>
<keyword evidence="5" id="KW-0539">Nucleus</keyword>
<dbReference type="GO" id="GO:0003700">
    <property type="term" value="F:DNA-binding transcription factor activity"/>
    <property type="evidence" value="ECO:0007669"/>
    <property type="project" value="InterPro"/>
</dbReference>
<dbReference type="InterPro" id="IPR017887">
    <property type="entry name" value="TF_TCP_subgr"/>
</dbReference>
<feature type="region of interest" description="Disordered" evidence="6">
    <location>
        <begin position="268"/>
        <end position="294"/>
    </location>
</feature>
<feature type="compositionally biased region" description="Polar residues" evidence="6">
    <location>
        <begin position="268"/>
        <end position="290"/>
    </location>
</feature>
<feature type="region of interest" description="Disordered" evidence="6">
    <location>
        <begin position="543"/>
        <end position="573"/>
    </location>
</feature>
<reference evidence="8" key="1">
    <citation type="journal article" date="2020" name="bioRxiv">
        <title>Hybrid origin of Populus tomentosa Carr. identified through genome sequencing and phylogenomic analysis.</title>
        <authorList>
            <person name="An X."/>
            <person name="Gao K."/>
            <person name="Chen Z."/>
            <person name="Li J."/>
            <person name="Yang X."/>
            <person name="Yang X."/>
            <person name="Zhou J."/>
            <person name="Guo T."/>
            <person name="Zhao T."/>
            <person name="Huang S."/>
            <person name="Miao D."/>
            <person name="Khan W.U."/>
            <person name="Rao P."/>
            <person name="Ye M."/>
            <person name="Lei B."/>
            <person name="Liao W."/>
            <person name="Wang J."/>
            <person name="Ji L."/>
            <person name="Li Y."/>
            <person name="Guo B."/>
            <person name="Mustafa N.S."/>
            <person name="Li S."/>
            <person name="Yun Q."/>
            <person name="Keller S.R."/>
            <person name="Mao J."/>
            <person name="Zhang R."/>
            <person name="Strauss S.H."/>
        </authorList>
    </citation>
    <scope>NUCLEOTIDE SEQUENCE</scope>
    <source>
        <strain evidence="8">GM15</strain>
        <tissue evidence="8">Leaf</tissue>
    </source>
</reference>
<dbReference type="Proteomes" id="UP000886885">
    <property type="component" value="Chromosome 11A"/>
</dbReference>
<evidence type="ECO:0000259" key="7">
    <source>
        <dbReference type="PROSITE" id="PS51369"/>
    </source>
</evidence>
<dbReference type="PANTHER" id="PTHR31072:SF273">
    <property type="entry name" value="TRANSCRIPTION FACTOR TCP4"/>
    <property type="match status" value="1"/>
</dbReference>
<sequence>MEEPLGKGSRSSNIRYRSVGSCCTTNKKRVGSSKFERAVKRQAPPIKEKYSPLKAGTEKAQGPGSGASKLSPKFKTYRRRRRKGSPITQRALLSSSTSAVPFLARHQYLQNAQPQQDQNQHLYQGLDTQQQQQQQPPLQPSKKRSYFPSSSSLTFQEQSVEYAGKMGESHHQAATSSRLGISNTVGEIVEVQGGLIVRPTGRKDRHSKVCTAKGPRDRRVRLSAHTAIQFYDVQDRLGYDRPSKAVDWLIKKAKTSIDELAELPSWDPTTAGFTPKTSKTATRSTKQQNISDEKEYGLSVENVATSKTAAIAEVQNTQQQMAENPNSSSGFLPPSLESDVIADTIKTFFPMGASTETSSPTIQFQNYPPDLMSRTSSQSQDLRLSLLSFQGPILLQHQAHHHGHQAQSEHQEFSGTTAHHLGFDCSSGGWSEQHHPQEITRFQRNFLAWNAADAGSGGGGSAGLIFNAPLPPPQTMPPSPLVQPFFGQNQFFSQRGTLQSSNSPSFRAWIDPAITPDHHLQQQQQQTAISGIGFTASDGGFYGFRVPTRIQGEEEERDGIHNKPSSASSDSRS</sequence>
<feature type="region of interest" description="Disordered" evidence="6">
    <location>
        <begin position="1"/>
        <end position="95"/>
    </location>
</feature>
<evidence type="ECO:0000313" key="9">
    <source>
        <dbReference type="Proteomes" id="UP000886885"/>
    </source>
</evidence>
<organism evidence="8 9">
    <name type="scientific">Populus tomentosa</name>
    <name type="common">Chinese white poplar</name>
    <dbReference type="NCBI Taxonomy" id="118781"/>
    <lineage>
        <taxon>Eukaryota</taxon>
        <taxon>Viridiplantae</taxon>
        <taxon>Streptophyta</taxon>
        <taxon>Embryophyta</taxon>
        <taxon>Tracheophyta</taxon>
        <taxon>Spermatophyta</taxon>
        <taxon>Magnoliopsida</taxon>
        <taxon>eudicotyledons</taxon>
        <taxon>Gunneridae</taxon>
        <taxon>Pentapetalae</taxon>
        <taxon>rosids</taxon>
        <taxon>fabids</taxon>
        <taxon>Malpighiales</taxon>
        <taxon>Salicaceae</taxon>
        <taxon>Saliceae</taxon>
        <taxon>Populus</taxon>
    </lineage>
</organism>
<dbReference type="InterPro" id="IPR005333">
    <property type="entry name" value="Transcription_factor_TCP"/>
</dbReference>
<evidence type="ECO:0000256" key="1">
    <source>
        <dbReference type="ARBA" id="ARBA00004123"/>
    </source>
</evidence>
<dbReference type="EMBL" id="JAAWWB010000021">
    <property type="protein sequence ID" value="KAG6756318.1"/>
    <property type="molecule type" value="Genomic_DNA"/>
</dbReference>
<dbReference type="GO" id="GO:0043565">
    <property type="term" value="F:sequence-specific DNA binding"/>
    <property type="evidence" value="ECO:0007669"/>
    <property type="project" value="TreeGrafter"/>
</dbReference>
<evidence type="ECO:0000256" key="4">
    <source>
        <dbReference type="ARBA" id="ARBA00023163"/>
    </source>
</evidence>
<keyword evidence="3" id="KW-0238">DNA-binding</keyword>
<feature type="domain" description="TCP" evidence="7">
    <location>
        <begin position="202"/>
        <end position="260"/>
    </location>
</feature>